<reference evidence="2" key="1">
    <citation type="journal article" date="2019" name="Int. J. Syst. Evol. Microbiol.">
        <title>The Global Catalogue of Microorganisms (GCM) 10K type strain sequencing project: providing services to taxonomists for standard genome sequencing and annotation.</title>
        <authorList>
            <consortium name="The Broad Institute Genomics Platform"/>
            <consortium name="The Broad Institute Genome Sequencing Center for Infectious Disease"/>
            <person name="Wu L."/>
            <person name="Ma J."/>
        </authorList>
    </citation>
    <scope>NUCLEOTIDE SEQUENCE [LARGE SCALE GENOMIC DNA]</scope>
    <source>
        <strain evidence="2">JCM 9091</strain>
    </source>
</reference>
<dbReference type="Proteomes" id="UP001501532">
    <property type="component" value="Unassembled WGS sequence"/>
</dbReference>
<sequence length="69" mass="7409">MEDKSADRGSHAALWRDADLAQVGLEAAGVHRLPWLAAGEEPTAIRALDLPRAARSTVCDRTLAWCGVL</sequence>
<comment type="caution">
    <text evidence="1">The sequence shown here is derived from an EMBL/GenBank/DDBJ whole genome shotgun (WGS) entry which is preliminary data.</text>
</comment>
<organism evidence="1 2">
    <name type="scientific">Streptomyces glomeratus</name>
    <dbReference type="NCBI Taxonomy" id="284452"/>
    <lineage>
        <taxon>Bacteria</taxon>
        <taxon>Bacillati</taxon>
        <taxon>Actinomycetota</taxon>
        <taxon>Actinomycetes</taxon>
        <taxon>Kitasatosporales</taxon>
        <taxon>Streptomycetaceae</taxon>
        <taxon>Streptomyces</taxon>
    </lineage>
</organism>
<gene>
    <name evidence="1" type="ORF">GCM10010448_66840</name>
</gene>
<proteinExistence type="predicted"/>
<protein>
    <submittedName>
        <fullName evidence="1">Uncharacterized protein</fullName>
    </submittedName>
</protein>
<name>A0ABP6M3J0_9ACTN</name>
<evidence type="ECO:0000313" key="1">
    <source>
        <dbReference type="EMBL" id="GAA3075127.1"/>
    </source>
</evidence>
<accession>A0ABP6M3J0</accession>
<evidence type="ECO:0000313" key="2">
    <source>
        <dbReference type="Proteomes" id="UP001501532"/>
    </source>
</evidence>
<dbReference type="EMBL" id="BAAAUF010000087">
    <property type="protein sequence ID" value="GAA3075127.1"/>
    <property type="molecule type" value="Genomic_DNA"/>
</dbReference>
<keyword evidence="2" id="KW-1185">Reference proteome</keyword>